<dbReference type="Pfam" id="PF22939">
    <property type="entry name" value="WHD_GPIID"/>
    <property type="match status" value="1"/>
</dbReference>
<dbReference type="Proteomes" id="UP000558688">
    <property type="component" value="Unassembled WGS sequence"/>
</dbReference>
<dbReference type="Gene3D" id="3.40.50.300">
    <property type="entry name" value="P-loop containing nucleotide triphosphate hydrolases"/>
    <property type="match status" value="1"/>
</dbReference>
<evidence type="ECO:0000313" key="4">
    <source>
        <dbReference type="EMBL" id="KAF5261326.1"/>
    </source>
</evidence>
<feature type="coiled-coil region" evidence="2">
    <location>
        <begin position="13"/>
        <end position="47"/>
    </location>
</feature>
<keyword evidence="1" id="KW-0677">Repeat</keyword>
<organism evidence="4 5">
    <name type="scientific">Fusarium oxysporum</name>
    <name type="common">Fusarium vascular wilt</name>
    <dbReference type="NCBI Taxonomy" id="5507"/>
    <lineage>
        <taxon>Eukaryota</taxon>
        <taxon>Fungi</taxon>
        <taxon>Dikarya</taxon>
        <taxon>Ascomycota</taxon>
        <taxon>Pezizomycotina</taxon>
        <taxon>Sordariomycetes</taxon>
        <taxon>Hypocreomycetidae</taxon>
        <taxon>Hypocreales</taxon>
        <taxon>Nectriaceae</taxon>
        <taxon>Fusarium</taxon>
        <taxon>Fusarium oxysporum species complex</taxon>
    </lineage>
</organism>
<reference evidence="4" key="1">
    <citation type="submission" date="2020-02" db="EMBL/GenBank/DDBJ databases">
        <title>Identification and distribution of gene clusters putatively required for synthesis of sphingolipid metabolism inhibitors in phylogenetically diverse species of the filamentous fungus Fusarium.</title>
        <authorList>
            <person name="Kim H.-S."/>
            <person name="Busman M."/>
            <person name="Brown D.W."/>
            <person name="Divon H."/>
            <person name="Uhlig S."/>
            <person name="Proctor R.H."/>
        </authorList>
    </citation>
    <scope>NUCLEOTIDE SEQUENCE [LARGE SCALE GENOMIC DNA]</scope>
    <source>
        <strain evidence="4">NRRL 39464</strain>
    </source>
</reference>
<name>A0A8H5A9S8_FUSOX</name>
<sequence>MTQSFQAELKTYVEDIRSKAEHVQRDIELVKAQYDREEQQLQTRERQVASDHRRNLFAWTSKATAEMRMLQLRGRKVDTDQRRYRLLQELSSYNFAAALNIIRTKRHLGTAQWIFETQEFKEWMVLNNSAFLHVTGKIGSGKSVLASSVVDKLFENRPPQQFTSFFFLRFDDPSSLDPHTIIRSCLQQLLSAIPMADLRPGLASDIDDCLERNKELNFALPSLRQLYYHASEAVDTWFIILDGLDEFAPNQQSTLLDFLSRVIDTLPESRSIKILFSSRETSSNFIQRAFPNCPQLMTGGQRTSDDISAFVEDILKEKVEAYELVVADPRLLDEIRETIDSKKQGMFLWAFLTIEDMCSRKTDKEIRQALQEIPTDLPATFDRALSRIVQKQNQDIAKKAFMWTRAAIQPLTLAQIREALSIEINQRTLHQDDLISGIDRLPTWCESLVYVEETDNTVHFSHHSIREYLLTPGSGKFFNLHIEAASCNQLAGEACITYLNLDNFQTALVQNQSQNGLKLDVGEIAGQTVQDTVRGSLGTRMGRLVRNVVKSQQHTGGSINQSVVPNLFPRRIANFEFLKYASQNWFMHPVRLDSKADATTWRNLGQLIKNPPPQAKYQPWTDDSWRVKVKEILDSDAGPLSAFYKSVLLSLCLNLARPQLDHTLFVRVTTVAIANGISHLPAPDPDSPVPSCDCAKEPRYQLQEDVCQLIQRGYNRALQPHIHALAVLSRQIEGVIRVTSLSALINSCEIDANTLINSKTITGKSLFDILVEGALSNFDTFKAGGYSKHPHGYVVSHGQDKRTREFFEYWDHIAVGSSWQTRLESSISLIGLLQAGREGSFAAVLQNFEHLNSSGGLVPLHRRTIARVFNEAIVPTTWPYIVAIHAVTSFFEHLDHLGLGDIQEDIFKRSVWRNNWSLATALLSIRPISADARIYGDLRHIRSALRCESCQRLNFGDYWKGELIDEPSTCFKLCPSHLQLIKKRTNEDLLRIQKDALQCPNGANENDDRIKTMIGGFVSAAS</sequence>
<keyword evidence="2" id="KW-0175">Coiled coil</keyword>
<dbReference type="InterPro" id="IPR027417">
    <property type="entry name" value="P-loop_NTPase"/>
</dbReference>
<evidence type="ECO:0000256" key="1">
    <source>
        <dbReference type="ARBA" id="ARBA00022737"/>
    </source>
</evidence>
<protein>
    <recommendedName>
        <fullName evidence="3">NACHT domain-containing protein</fullName>
    </recommendedName>
</protein>
<dbReference type="EMBL" id="JAAFOW010001300">
    <property type="protein sequence ID" value="KAF5261326.1"/>
    <property type="molecule type" value="Genomic_DNA"/>
</dbReference>
<evidence type="ECO:0000256" key="2">
    <source>
        <dbReference type="SAM" id="Coils"/>
    </source>
</evidence>
<dbReference type="SUPFAM" id="SSF52540">
    <property type="entry name" value="P-loop containing nucleoside triphosphate hydrolases"/>
    <property type="match status" value="1"/>
</dbReference>
<gene>
    <name evidence="4" type="ORF">FOXYS1_7998</name>
</gene>
<accession>A0A8H5A9S8</accession>
<evidence type="ECO:0000259" key="3">
    <source>
        <dbReference type="PROSITE" id="PS50837"/>
    </source>
</evidence>
<dbReference type="InterPro" id="IPR054471">
    <property type="entry name" value="GPIID_WHD"/>
</dbReference>
<dbReference type="Pfam" id="PF24883">
    <property type="entry name" value="NPHP3_N"/>
    <property type="match status" value="1"/>
</dbReference>
<proteinExistence type="predicted"/>
<comment type="caution">
    <text evidence="4">The sequence shown here is derived from an EMBL/GenBank/DDBJ whole genome shotgun (WGS) entry which is preliminary data.</text>
</comment>
<dbReference type="InterPro" id="IPR007111">
    <property type="entry name" value="NACHT_NTPase"/>
</dbReference>
<evidence type="ECO:0000313" key="5">
    <source>
        <dbReference type="Proteomes" id="UP000558688"/>
    </source>
</evidence>
<feature type="domain" description="NACHT" evidence="3">
    <location>
        <begin position="130"/>
        <end position="279"/>
    </location>
</feature>
<dbReference type="PANTHER" id="PTHR10039">
    <property type="entry name" value="AMELOGENIN"/>
    <property type="match status" value="1"/>
</dbReference>
<dbReference type="AlphaFoldDB" id="A0A8H5A9S8"/>
<dbReference type="InterPro" id="IPR056884">
    <property type="entry name" value="NPHP3-like_N"/>
</dbReference>
<dbReference type="PROSITE" id="PS50837">
    <property type="entry name" value="NACHT"/>
    <property type="match status" value="1"/>
</dbReference>